<dbReference type="Proteomes" id="UP001054837">
    <property type="component" value="Unassembled WGS sequence"/>
</dbReference>
<comment type="caution">
    <text evidence="2">The sequence shown here is derived from an EMBL/GenBank/DDBJ whole genome shotgun (WGS) entry which is preliminary data.</text>
</comment>
<proteinExistence type="predicted"/>
<evidence type="ECO:0000256" key="1">
    <source>
        <dbReference type="SAM" id="MobiDB-lite"/>
    </source>
</evidence>
<keyword evidence="3" id="KW-1185">Reference proteome</keyword>
<sequence>MCVVETNSSQNLTTPFPSPGTGKPHKTGEGALVLRCGGATTPFDSLSNRDSQSLYLPAKDIKGKNQIGSRQYGKISGRELSHQFFHQHQNLYFKSSNKSPVRSGPLFLPPPLQILMCIVKTTPLKLLRPPFCPRGQENPIKRERVSPGLRIWCGATTSFDYLFN</sequence>
<dbReference type="AlphaFoldDB" id="A0AAV4VWC9"/>
<feature type="compositionally biased region" description="Polar residues" evidence="1">
    <location>
        <begin position="1"/>
        <end position="15"/>
    </location>
</feature>
<accession>A0AAV4VWC9</accession>
<protein>
    <submittedName>
        <fullName evidence="2">Uncharacterized protein</fullName>
    </submittedName>
</protein>
<evidence type="ECO:0000313" key="3">
    <source>
        <dbReference type="Proteomes" id="UP001054837"/>
    </source>
</evidence>
<dbReference type="EMBL" id="BPLQ01013782">
    <property type="protein sequence ID" value="GIY74755.1"/>
    <property type="molecule type" value="Genomic_DNA"/>
</dbReference>
<feature type="region of interest" description="Disordered" evidence="1">
    <location>
        <begin position="1"/>
        <end position="25"/>
    </location>
</feature>
<name>A0AAV4VWC9_9ARAC</name>
<organism evidence="2 3">
    <name type="scientific">Caerostris darwini</name>
    <dbReference type="NCBI Taxonomy" id="1538125"/>
    <lineage>
        <taxon>Eukaryota</taxon>
        <taxon>Metazoa</taxon>
        <taxon>Ecdysozoa</taxon>
        <taxon>Arthropoda</taxon>
        <taxon>Chelicerata</taxon>
        <taxon>Arachnida</taxon>
        <taxon>Araneae</taxon>
        <taxon>Araneomorphae</taxon>
        <taxon>Entelegynae</taxon>
        <taxon>Araneoidea</taxon>
        <taxon>Araneidae</taxon>
        <taxon>Caerostris</taxon>
    </lineage>
</organism>
<reference evidence="2 3" key="1">
    <citation type="submission" date="2021-06" db="EMBL/GenBank/DDBJ databases">
        <title>Caerostris darwini draft genome.</title>
        <authorList>
            <person name="Kono N."/>
            <person name="Arakawa K."/>
        </authorList>
    </citation>
    <scope>NUCLEOTIDE SEQUENCE [LARGE SCALE GENOMIC DNA]</scope>
</reference>
<evidence type="ECO:0000313" key="2">
    <source>
        <dbReference type="EMBL" id="GIY74755.1"/>
    </source>
</evidence>
<gene>
    <name evidence="2" type="ORF">CDAR_275231</name>
</gene>